<comment type="similarity">
    <text evidence="10">Belongs to the glycosyltransferase 28 family. MurG subfamily.</text>
</comment>
<dbReference type="RefSeq" id="WP_072576949.1">
    <property type="nucleotide sequence ID" value="NZ_LWHB01000119.1"/>
</dbReference>
<comment type="catalytic activity">
    <reaction evidence="10">
        <text>di-trans,octa-cis-undecaprenyl diphospho-N-acetyl-alpha-D-muramoyl-L-alanyl-D-glutamyl-meso-2,6-diaminopimeloyl-D-alanyl-D-alanine + UDP-N-acetyl-alpha-D-glucosamine = di-trans,octa-cis-undecaprenyl diphospho-[N-acetyl-alpha-D-glucosaminyl-(1-&gt;4)]-N-acetyl-alpha-D-muramoyl-L-alanyl-D-glutamyl-meso-2,6-diaminopimeloyl-D-alanyl-D-alanine + UDP + H(+)</text>
        <dbReference type="Rhea" id="RHEA:31227"/>
        <dbReference type="ChEBI" id="CHEBI:15378"/>
        <dbReference type="ChEBI" id="CHEBI:57705"/>
        <dbReference type="ChEBI" id="CHEBI:58223"/>
        <dbReference type="ChEBI" id="CHEBI:61387"/>
        <dbReference type="ChEBI" id="CHEBI:61388"/>
        <dbReference type="EC" id="2.4.1.227"/>
    </reaction>
</comment>
<dbReference type="GO" id="GO:0005886">
    <property type="term" value="C:plasma membrane"/>
    <property type="evidence" value="ECO:0007669"/>
    <property type="project" value="UniProtKB-SubCell"/>
</dbReference>
<organism evidence="13 14">
    <name type="scientific">Suttonella ornithocola</name>
    <dbReference type="NCBI Taxonomy" id="279832"/>
    <lineage>
        <taxon>Bacteria</taxon>
        <taxon>Pseudomonadati</taxon>
        <taxon>Pseudomonadota</taxon>
        <taxon>Gammaproteobacteria</taxon>
        <taxon>Cardiobacteriales</taxon>
        <taxon>Cardiobacteriaceae</taxon>
        <taxon>Suttonella</taxon>
    </lineage>
</organism>
<reference evidence="13 14" key="1">
    <citation type="submission" date="2018-06" db="EMBL/GenBank/DDBJ databases">
        <authorList>
            <consortium name="Pathogen Informatics"/>
            <person name="Doyle S."/>
        </authorList>
    </citation>
    <scope>NUCLEOTIDE SEQUENCE [LARGE SCALE GENOMIC DNA]</scope>
    <source>
        <strain evidence="13 14">NCTC13337</strain>
    </source>
</reference>
<evidence type="ECO:0000256" key="7">
    <source>
        <dbReference type="ARBA" id="ARBA00023136"/>
    </source>
</evidence>
<keyword evidence="4 10" id="KW-0808">Transferase</keyword>
<comment type="subcellular location">
    <subcellularLocation>
        <location evidence="10">Cell membrane</location>
        <topology evidence="10">Peripheral membrane protein</topology>
        <orientation evidence="10">Cytoplasmic side</orientation>
    </subcellularLocation>
</comment>
<dbReference type="GO" id="GO:0051991">
    <property type="term" value="F:UDP-N-acetyl-D-glucosamine:N-acetylmuramoyl-L-alanyl-D-glutamyl-meso-2,6-diaminopimelyl-D-alanyl-D-alanine-diphosphoundecaprenol 4-beta-N-acetylglucosaminlytransferase activity"/>
    <property type="evidence" value="ECO:0007669"/>
    <property type="project" value="RHEA"/>
</dbReference>
<evidence type="ECO:0000259" key="12">
    <source>
        <dbReference type="Pfam" id="PF04101"/>
    </source>
</evidence>
<dbReference type="PANTHER" id="PTHR21015:SF22">
    <property type="entry name" value="GLYCOSYLTRANSFERASE"/>
    <property type="match status" value="1"/>
</dbReference>
<dbReference type="Proteomes" id="UP000254601">
    <property type="component" value="Unassembled WGS sequence"/>
</dbReference>
<evidence type="ECO:0000313" key="14">
    <source>
        <dbReference type="Proteomes" id="UP000254601"/>
    </source>
</evidence>
<gene>
    <name evidence="10 13" type="primary">murG</name>
    <name evidence="13" type="ORF">NCTC13337_02290</name>
</gene>
<dbReference type="Pfam" id="PF03033">
    <property type="entry name" value="Glyco_transf_28"/>
    <property type="match status" value="1"/>
</dbReference>
<accession>A0A380MXD3</accession>
<dbReference type="EMBL" id="UHIC01000001">
    <property type="protein sequence ID" value="SUO97235.1"/>
    <property type="molecule type" value="Genomic_DNA"/>
</dbReference>
<dbReference type="PANTHER" id="PTHR21015">
    <property type="entry name" value="UDP-N-ACETYLGLUCOSAMINE--N-ACETYLMURAMYL-(PENTAPEPTIDE) PYROPHOSPHORYL-UNDECAPRENOL N-ACETYLGLUCOSAMINE TRANSFERASE 1"/>
    <property type="match status" value="1"/>
</dbReference>
<feature type="binding site" evidence="10">
    <location>
        <position position="171"/>
    </location>
    <ligand>
        <name>UDP-N-acetyl-alpha-D-glucosamine</name>
        <dbReference type="ChEBI" id="CHEBI:57705"/>
    </ligand>
</feature>
<dbReference type="HAMAP" id="MF_00033">
    <property type="entry name" value="MurG"/>
    <property type="match status" value="1"/>
</dbReference>
<feature type="binding site" evidence="10">
    <location>
        <begin position="272"/>
        <end position="277"/>
    </location>
    <ligand>
        <name>UDP-N-acetyl-alpha-D-glucosamine</name>
        <dbReference type="ChEBI" id="CHEBI:57705"/>
    </ligand>
</feature>
<feature type="binding site" evidence="10">
    <location>
        <position position="199"/>
    </location>
    <ligand>
        <name>UDP-N-acetyl-alpha-D-glucosamine</name>
        <dbReference type="ChEBI" id="CHEBI:57705"/>
    </ligand>
</feature>
<dbReference type="InterPro" id="IPR006009">
    <property type="entry name" value="GlcNAc_MurG"/>
</dbReference>
<dbReference type="EC" id="2.4.1.227" evidence="10"/>
<feature type="binding site" evidence="10">
    <location>
        <position position="253"/>
    </location>
    <ligand>
        <name>UDP-N-acetyl-alpha-D-glucosamine</name>
        <dbReference type="ChEBI" id="CHEBI:57705"/>
    </ligand>
</feature>
<dbReference type="UniPathway" id="UPA00219"/>
<feature type="binding site" evidence="10">
    <location>
        <begin position="17"/>
        <end position="19"/>
    </location>
    <ligand>
        <name>UDP-N-acetyl-alpha-D-glucosamine</name>
        <dbReference type="ChEBI" id="CHEBI:57705"/>
    </ligand>
</feature>
<evidence type="ECO:0000313" key="13">
    <source>
        <dbReference type="EMBL" id="SUO97235.1"/>
    </source>
</evidence>
<proteinExistence type="inferred from homology"/>
<dbReference type="SUPFAM" id="SSF53756">
    <property type="entry name" value="UDP-Glycosyltransferase/glycogen phosphorylase"/>
    <property type="match status" value="1"/>
</dbReference>
<protein>
    <recommendedName>
        <fullName evidence="10">UDP-N-acetylglucosamine--N-acetylmuramyl-(pentapeptide) pyrophosphoryl-undecaprenol N-acetylglucosamine transferase</fullName>
        <ecNumber evidence="10">2.4.1.227</ecNumber>
    </recommendedName>
    <alternativeName>
        <fullName evidence="10">Undecaprenyl-PP-MurNAc-pentapeptide-UDPGlcNAc GlcNAc transferase</fullName>
    </alternativeName>
</protein>
<evidence type="ECO:0000259" key="11">
    <source>
        <dbReference type="Pfam" id="PF03033"/>
    </source>
</evidence>
<keyword evidence="9 10" id="KW-0961">Cell wall biogenesis/degradation</keyword>
<dbReference type="InterPro" id="IPR007235">
    <property type="entry name" value="Glyco_trans_28_C"/>
</dbReference>
<dbReference type="GO" id="GO:0008360">
    <property type="term" value="P:regulation of cell shape"/>
    <property type="evidence" value="ECO:0007669"/>
    <property type="project" value="UniProtKB-KW"/>
</dbReference>
<feature type="domain" description="Glycosyltransferase family 28 N-terminal" evidence="11">
    <location>
        <begin position="10"/>
        <end position="147"/>
    </location>
</feature>
<evidence type="ECO:0000256" key="5">
    <source>
        <dbReference type="ARBA" id="ARBA00022960"/>
    </source>
</evidence>
<keyword evidence="6 10" id="KW-0573">Peptidoglycan synthesis</keyword>
<evidence type="ECO:0000256" key="9">
    <source>
        <dbReference type="ARBA" id="ARBA00023316"/>
    </source>
</evidence>
<evidence type="ECO:0000256" key="6">
    <source>
        <dbReference type="ARBA" id="ARBA00022984"/>
    </source>
</evidence>
<dbReference type="CDD" id="cd03785">
    <property type="entry name" value="GT28_MurG"/>
    <property type="match status" value="1"/>
</dbReference>
<evidence type="ECO:0000256" key="2">
    <source>
        <dbReference type="ARBA" id="ARBA00022618"/>
    </source>
</evidence>
<dbReference type="Pfam" id="PF04101">
    <property type="entry name" value="Glyco_tran_28_C"/>
    <property type="match status" value="1"/>
</dbReference>
<dbReference type="GO" id="GO:0051301">
    <property type="term" value="P:cell division"/>
    <property type="evidence" value="ECO:0007669"/>
    <property type="project" value="UniProtKB-KW"/>
</dbReference>
<name>A0A380MXD3_9GAMM</name>
<keyword evidence="8 10" id="KW-0131">Cell cycle</keyword>
<comment type="function">
    <text evidence="10">Cell wall formation. Catalyzes the transfer of a GlcNAc subunit on undecaprenyl-pyrophosphoryl-MurNAc-pentapeptide (lipid intermediate I) to form undecaprenyl-pyrophosphoryl-MurNAc-(pentapeptide)GlcNAc (lipid intermediate II).</text>
</comment>
<feature type="binding site" evidence="10">
    <location>
        <position position="129"/>
    </location>
    <ligand>
        <name>UDP-N-acetyl-alpha-D-glucosamine</name>
        <dbReference type="ChEBI" id="CHEBI:57705"/>
    </ligand>
</feature>
<feature type="binding site" evidence="10">
    <location>
        <position position="298"/>
    </location>
    <ligand>
        <name>UDP-N-acetyl-alpha-D-glucosamine</name>
        <dbReference type="ChEBI" id="CHEBI:57705"/>
    </ligand>
</feature>
<dbReference type="GO" id="GO:0071555">
    <property type="term" value="P:cell wall organization"/>
    <property type="evidence" value="ECO:0007669"/>
    <property type="project" value="UniProtKB-KW"/>
</dbReference>
<dbReference type="OrthoDB" id="9808936at2"/>
<dbReference type="GO" id="GO:0005975">
    <property type="term" value="P:carbohydrate metabolic process"/>
    <property type="evidence" value="ECO:0007669"/>
    <property type="project" value="InterPro"/>
</dbReference>
<dbReference type="AlphaFoldDB" id="A0A380MXD3"/>
<dbReference type="NCBIfam" id="TIGR01133">
    <property type="entry name" value="murG"/>
    <property type="match status" value="1"/>
</dbReference>
<evidence type="ECO:0000256" key="8">
    <source>
        <dbReference type="ARBA" id="ARBA00023306"/>
    </source>
</evidence>
<keyword evidence="14" id="KW-1185">Reference proteome</keyword>
<sequence length="364" mass="39082">MRSVWQGKTVLMMAGGTGGHVYPALAVARAAREKGAVIHWLGNKEGFEGKKVSEAGFELHDIAVRGLRGKGLLGWLKAPFMVYRARARAKSVMKEIQPDVVIGMGGFVSGPGGLAAKALGIPLVIHEQNAVMGMTNTWLAKFADKVLLADDRAANKLSSGKSYVLTGNPVRSDIAAVAAPSKRYPFHYGSIKLLVLGGSQGASAINTLVPQALALLPERQRPTVLHQCGERWLKETERCYADLGIRAKVVAFIDDMAEAYGNSDWVIARSGALTVAEIATVGLPAIFIPFPHAVDDHQTMNAQQLAEAGAASVIAQSELTAEKLAKLIAERDLRTDLAEQAKKAYQCSHRQALDKILSEIEEIL</sequence>
<evidence type="ECO:0000256" key="10">
    <source>
        <dbReference type="HAMAP-Rule" id="MF_00033"/>
    </source>
</evidence>
<evidence type="ECO:0000256" key="1">
    <source>
        <dbReference type="ARBA" id="ARBA00022475"/>
    </source>
</evidence>
<keyword evidence="5 10" id="KW-0133">Cell shape</keyword>
<feature type="domain" description="Glycosyl transferase family 28 C-terminal" evidence="12">
    <location>
        <begin position="193"/>
        <end position="350"/>
    </location>
</feature>
<evidence type="ECO:0000256" key="4">
    <source>
        <dbReference type="ARBA" id="ARBA00022679"/>
    </source>
</evidence>
<keyword evidence="3 10" id="KW-0328">Glycosyltransferase</keyword>
<keyword evidence="1 10" id="KW-1003">Cell membrane</keyword>
<evidence type="ECO:0000256" key="3">
    <source>
        <dbReference type="ARBA" id="ARBA00022676"/>
    </source>
</evidence>
<dbReference type="InterPro" id="IPR004276">
    <property type="entry name" value="GlycoTrans_28_N"/>
</dbReference>
<comment type="pathway">
    <text evidence="10">Cell wall biogenesis; peptidoglycan biosynthesis.</text>
</comment>
<keyword evidence="2 10" id="KW-0132">Cell division</keyword>
<dbReference type="GO" id="GO:0050511">
    <property type="term" value="F:undecaprenyldiphospho-muramoylpentapeptide beta-N-acetylglucosaminyltransferase activity"/>
    <property type="evidence" value="ECO:0007669"/>
    <property type="project" value="UniProtKB-UniRule"/>
</dbReference>
<dbReference type="Gene3D" id="3.40.50.2000">
    <property type="entry name" value="Glycogen Phosphorylase B"/>
    <property type="match status" value="2"/>
</dbReference>
<keyword evidence="7 10" id="KW-0472">Membrane</keyword>
<dbReference type="GO" id="GO:0009252">
    <property type="term" value="P:peptidoglycan biosynthetic process"/>
    <property type="evidence" value="ECO:0007669"/>
    <property type="project" value="UniProtKB-UniRule"/>
</dbReference>